<dbReference type="SMART" id="SM00729">
    <property type="entry name" value="Elp3"/>
    <property type="match status" value="1"/>
</dbReference>
<reference evidence="7 8" key="1">
    <citation type="submission" date="2018-09" db="EMBL/GenBank/DDBJ databases">
        <authorList>
            <person name="Wang Z."/>
        </authorList>
    </citation>
    <scope>NUCLEOTIDE SEQUENCE [LARGE SCALE GENOMIC DNA]</scope>
    <source>
        <strain evidence="7 8">ALS 81</strain>
    </source>
</reference>
<organism evidence="7 8">
    <name type="scientific">Alginatibacterium sediminis</name>
    <dbReference type="NCBI Taxonomy" id="2164068"/>
    <lineage>
        <taxon>Bacteria</taxon>
        <taxon>Pseudomonadati</taxon>
        <taxon>Pseudomonadota</taxon>
        <taxon>Gammaproteobacteria</taxon>
        <taxon>Alteromonadales</taxon>
        <taxon>Alteromonadaceae</taxon>
        <taxon>Alginatibacterium</taxon>
    </lineage>
</organism>
<gene>
    <name evidence="7" type="ORF">DBZ36_02090</name>
</gene>
<dbReference type="PROSITE" id="PS51918">
    <property type="entry name" value="RADICAL_SAM"/>
    <property type="match status" value="1"/>
</dbReference>
<keyword evidence="7" id="KW-0489">Methyltransferase</keyword>
<comment type="cofactor">
    <cofactor evidence="1">
        <name>[4Fe-4S] cluster</name>
        <dbReference type="ChEBI" id="CHEBI:49883"/>
    </cofactor>
</comment>
<dbReference type="CDD" id="cd01335">
    <property type="entry name" value="Radical_SAM"/>
    <property type="match status" value="1"/>
</dbReference>
<dbReference type="GO" id="GO:0046872">
    <property type="term" value="F:metal ion binding"/>
    <property type="evidence" value="ECO:0007669"/>
    <property type="project" value="UniProtKB-KW"/>
</dbReference>
<keyword evidence="4" id="KW-0408">Iron</keyword>
<dbReference type="Gene3D" id="3.20.20.70">
    <property type="entry name" value="Aldolase class I"/>
    <property type="match status" value="1"/>
</dbReference>
<keyword evidence="7" id="KW-0808">Transferase</keyword>
<evidence type="ECO:0000256" key="4">
    <source>
        <dbReference type="ARBA" id="ARBA00023004"/>
    </source>
</evidence>
<dbReference type="AlphaFoldDB" id="A0A420EL67"/>
<dbReference type="InterPro" id="IPR013785">
    <property type="entry name" value="Aldolase_TIM"/>
</dbReference>
<evidence type="ECO:0000256" key="3">
    <source>
        <dbReference type="ARBA" id="ARBA00022723"/>
    </source>
</evidence>
<sequence length="446" mass="49735">MTLDISLTGRHSPEPLLFAFDKKLGPHAGSQNAPPLSGQQAQSVLQQRFTRSGHLGKRVIYIHIPFCRVRCTYCNFFQYASKPEQISHYFKALKTELIARASTAWAQAAPFHAVYVGGGTPTDLNAEQIQELGRLIRQHFPLHNDCEITLEGRVHRFHEREFEAALAGGFNRFSFGVQSFNTKVRRAAKRLDDREVVIKRLQSFVAYDAAPICIDLLLGLPYIDPQIFQQDLEDFTESGAHGVDLYQLIGMQGLPMHQLVEAGKLPAPSTTVEKAKLYAQGHKFLTDGQFRQLSTNHWARDNRERSLYNSYAKTQAEVLPIGAGAGGNISGFSYMQHRDIDTYVSSIEQGQIPSMMVIPAAENAALVCQIKAACDRGVIDLRAIEACASKQLGQHSLALLKAWQKNGLVEPIGQQWVMTLAGQFWSVNLCQALIRHCENYLQRAAA</sequence>
<dbReference type="InterPro" id="IPR007197">
    <property type="entry name" value="rSAM"/>
</dbReference>
<dbReference type="PANTHER" id="PTHR13932">
    <property type="entry name" value="COPROPORPHYRINIGEN III OXIDASE"/>
    <property type="match status" value="1"/>
</dbReference>
<evidence type="ECO:0000256" key="1">
    <source>
        <dbReference type="ARBA" id="ARBA00001966"/>
    </source>
</evidence>
<dbReference type="InterPro" id="IPR006638">
    <property type="entry name" value="Elp3/MiaA/NifB-like_rSAM"/>
</dbReference>
<name>A0A420EL67_9ALTE</name>
<dbReference type="RefSeq" id="WP_120353265.1">
    <property type="nucleotide sequence ID" value="NZ_RAQO01000002.1"/>
</dbReference>
<protein>
    <submittedName>
        <fullName evidence="7">Heme anaerobic degradation radical SAM methyltransferase ChuW/HutW</fullName>
    </submittedName>
</protein>
<dbReference type="SFLD" id="SFLDS00029">
    <property type="entry name" value="Radical_SAM"/>
    <property type="match status" value="1"/>
</dbReference>
<dbReference type="EMBL" id="RAQO01000002">
    <property type="protein sequence ID" value="RKF21462.1"/>
    <property type="molecule type" value="Genomic_DNA"/>
</dbReference>
<dbReference type="GO" id="GO:0051539">
    <property type="term" value="F:4 iron, 4 sulfur cluster binding"/>
    <property type="evidence" value="ECO:0007669"/>
    <property type="project" value="TreeGrafter"/>
</dbReference>
<keyword evidence="8" id="KW-1185">Reference proteome</keyword>
<dbReference type="InterPro" id="IPR026332">
    <property type="entry name" value="HutW"/>
</dbReference>
<dbReference type="NCBIfam" id="TIGR04107">
    <property type="entry name" value="rSAM_HutW"/>
    <property type="match status" value="1"/>
</dbReference>
<dbReference type="GO" id="GO:0008168">
    <property type="term" value="F:methyltransferase activity"/>
    <property type="evidence" value="ECO:0007669"/>
    <property type="project" value="UniProtKB-KW"/>
</dbReference>
<dbReference type="InterPro" id="IPR058240">
    <property type="entry name" value="rSAM_sf"/>
</dbReference>
<keyword evidence="3" id="KW-0479">Metal-binding</keyword>
<dbReference type="PANTHER" id="PTHR13932:SF9">
    <property type="entry name" value="COPROPORPHYRINOGEN III OXIDASE"/>
    <property type="match status" value="1"/>
</dbReference>
<evidence type="ECO:0000256" key="5">
    <source>
        <dbReference type="ARBA" id="ARBA00023014"/>
    </source>
</evidence>
<dbReference type="SFLD" id="SFLDF00311">
    <property type="entry name" value="heme_degradation_proteins_(Hut"/>
    <property type="match status" value="1"/>
</dbReference>
<dbReference type="SUPFAM" id="SSF102114">
    <property type="entry name" value="Radical SAM enzymes"/>
    <property type="match status" value="1"/>
</dbReference>
<dbReference type="OrthoDB" id="9808022at2"/>
<dbReference type="SFLD" id="SFLDG01065">
    <property type="entry name" value="anaerobic_coproporphyrinogen-I"/>
    <property type="match status" value="1"/>
</dbReference>
<evidence type="ECO:0000313" key="8">
    <source>
        <dbReference type="Proteomes" id="UP000286482"/>
    </source>
</evidence>
<dbReference type="Pfam" id="PF04055">
    <property type="entry name" value="Radical_SAM"/>
    <property type="match status" value="1"/>
</dbReference>
<comment type="caution">
    <text evidence="7">The sequence shown here is derived from an EMBL/GenBank/DDBJ whole genome shotgun (WGS) entry which is preliminary data.</text>
</comment>
<proteinExistence type="predicted"/>
<evidence type="ECO:0000259" key="6">
    <source>
        <dbReference type="PROSITE" id="PS51918"/>
    </source>
</evidence>
<accession>A0A420EL67</accession>
<dbReference type="GO" id="GO:0005737">
    <property type="term" value="C:cytoplasm"/>
    <property type="evidence" value="ECO:0007669"/>
    <property type="project" value="TreeGrafter"/>
</dbReference>
<evidence type="ECO:0000313" key="7">
    <source>
        <dbReference type="EMBL" id="RKF21462.1"/>
    </source>
</evidence>
<dbReference type="Proteomes" id="UP000286482">
    <property type="component" value="Unassembled WGS sequence"/>
</dbReference>
<evidence type="ECO:0000256" key="2">
    <source>
        <dbReference type="ARBA" id="ARBA00022691"/>
    </source>
</evidence>
<dbReference type="GO" id="GO:0032259">
    <property type="term" value="P:methylation"/>
    <property type="evidence" value="ECO:0007669"/>
    <property type="project" value="UniProtKB-KW"/>
</dbReference>
<feature type="domain" description="Radical SAM core" evidence="6">
    <location>
        <begin position="52"/>
        <end position="291"/>
    </location>
</feature>
<dbReference type="GO" id="GO:0006779">
    <property type="term" value="P:porphyrin-containing compound biosynthetic process"/>
    <property type="evidence" value="ECO:0007669"/>
    <property type="project" value="TreeGrafter"/>
</dbReference>
<dbReference type="InterPro" id="IPR034505">
    <property type="entry name" value="Coproporphyrinogen-III_oxidase"/>
</dbReference>
<keyword evidence="2" id="KW-0949">S-adenosyl-L-methionine</keyword>
<keyword evidence="5" id="KW-0411">Iron-sulfur</keyword>